<evidence type="ECO:0000256" key="1">
    <source>
        <dbReference type="ARBA" id="ARBA00009437"/>
    </source>
</evidence>
<dbReference type="SUPFAM" id="SSF46785">
    <property type="entry name" value="Winged helix' DNA-binding domain"/>
    <property type="match status" value="1"/>
</dbReference>
<evidence type="ECO:0000256" key="2">
    <source>
        <dbReference type="ARBA" id="ARBA00023015"/>
    </source>
</evidence>
<dbReference type="PANTHER" id="PTHR30537">
    <property type="entry name" value="HTH-TYPE TRANSCRIPTIONAL REGULATOR"/>
    <property type="match status" value="1"/>
</dbReference>
<dbReference type="AlphaFoldDB" id="A0A7W8HJ14"/>
<accession>A0A7W8HJ14</accession>
<evidence type="ECO:0000259" key="5">
    <source>
        <dbReference type="PROSITE" id="PS50931"/>
    </source>
</evidence>
<dbReference type="PANTHER" id="PTHR30537:SF5">
    <property type="entry name" value="HTH-TYPE TRANSCRIPTIONAL ACTIVATOR TTDR-RELATED"/>
    <property type="match status" value="1"/>
</dbReference>
<name>A0A7W8HJ14_9BURK</name>
<dbReference type="InterPro" id="IPR036388">
    <property type="entry name" value="WH-like_DNA-bd_sf"/>
</dbReference>
<evidence type="ECO:0000256" key="4">
    <source>
        <dbReference type="ARBA" id="ARBA00023163"/>
    </source>
</evidence>
<dbReference type="GO" id="GO:0006351">
    <property type="term" value="P:DNA-templated transcription"/>
    <property type="evidence" value="ECO:0007669"/>
    <property type="project" value="TreeGrafter"/>
</dbReference>
<dbReference type="InterPro" id="IPR005119">
    <property type="entry name" value="LysR_subst-bd"/>
</dbReference>
<dbReference type="InterPro" id="IPR036390">
    <property type="entry name" value="WH_DNA-bd_sf"/>
</dbReference>
<keyword evidence="7" id="KW-1185">Reference proteome</keyword>
<dbReference type="Pfam" id="PF03466">
    <property type="entry name" value="LysR_substrate"/>
    <property type="match status" value="1"/>
</dbReference>
<comment type="similarity">
    <text evidence="1">Belongs to the LysR transcriptional regulatory family.</text>
</comment>
<keyword evidence="2" id="KW-0805">Transcription regulation</keyword>
<evidence type="ECO:0000313" key="7">
    <source>
        <dbReference type="Proteomes" id="UP000532440"/>
    </source>
</evidence>
<gene>
    <name evidence="6" type="ORF">HNQ70_002315</name>
</gene>
<dbReference type="FunFam" id="3.40.190.290:FF:000001">
    <property type="entry name" value="Transcriptional regulator, LysR family"/>
    <property type="match status" value="1"/>
</dbReference>
<dbReference type="EMBL" id="JACHGB010000004">
    <property type="protein sequence ID" value="MBB5272301.1"/>
    <property type="molecule type" value="Genomic_DNA"/>
</dbReference>
<keyword evidence="3 6" id="KW-0238">DNA-binding</keyword>
<sequence>MDRLTGMKVFCAVVEAESFTGAAARLEMARSMVTKHVGALEEHLGARLLNRTTRRVSRTEAGHAYYERCRELLAELEEMDAAVHRLDERPRGLLKVSAPVSFGVRHLAPAVAGFMALHPELRIDLQVNDRVVDLLEEGFDLAIRIGRLADSSLVARPLATTRMLLCASPAYLERHGAPAAPADLAQHRCLAYSLQSTRHEWQLTAPDGSTTEVRVPWTLRANNGDVLREAALQDQGIILQPHFLLGDALLAGSLVEVLPGWQLGTLTVSAVYPHRRHLSAKVRGFVEHLAACLPQTL</sequence>
<dbReference type="InterPro" id="IPR058163">
    <property type="entry name" value="LysR-type_TF_proteobact-type"/>
</dbReference>
<dbReference type="Gene3D" id="1.10.10.10">
    <property type="entry name" value="Winged helix-like DNA-binding domain superfamily/Winged helix DNA-binding domain"/>
    <property type="match status" value="1"/>
</dbReference>
<dbReference type="FunFam" id="1.10.10.10:FF:000001">
    <property type="entry name" value="LysR family transcriptional regulator"/>
    <property type="match status" value="1"/>
</dbReference>
<keyword evidence="4" id="KW-0804">Transcription</keyword>
<dbReference type="PROSITE" id="PS50931">
    <property type="entry name" value="HTH_LYSR"/>
    <property type="match status" value="1"/>
</dbReference>
<dbReference type="Pfam" id="PF00126">
    <property type="entry name" value="HTH_1"/>
    <property type="match status" value="1"/>
</dbReference>
<dbReference type="RefSeq" id="WP_246434911.1">
    <property type="nucleotide sequence ID" value="NZ_BAABEW010000002.1"/>
</dbReference>
<reference evidence="6 7" key="1">
    <citation type="submission" date="2020-08" db="EMBL/GenBank/DDBJ databases">
        <title>Genomic Encyclopedia of Type Strains, Phase IV (KMG-IV): sequencing the most valuable type-strain genomes for metagenomic binning, comparative biology and taxonomic classification.</title>
        <authorList>
            <person name="Goeker M."/>
        </authorList>
    </citation>
    <scope>NUCLEOTIDE SEQUENCE [LARGE SCALE GENOMIC DNA]</scope>
    <source>
        <strain evidence="6 7">DSM 29781</strain>
    </source>
</reference>
<dbReference type="InterPro" id="IPR000847">
    <property type="entry name" value="LysR_HTH_N"/>
</dbReference>
<evidence type="ECO:0000313" key="6">
    <source>
        <dbReference type="EMBL" id="MBB5272301.1"/>
    </source>
</evidence>
<dbReference type="Proteomes" id="UP000532440">
    <property type="component" value="Unassembled WGS sequence"/>
</dbReference>
<proteinExistence type="inferred from homology"/>
<organism evidence="6 7">
    <name type="scientific">Quisquiliibacterium transsilvanicum</name>
    <dbReference type="NCBI Taxonomy" id="1549638"/>
    <lineage>
        <taxon>Bacteria</taxon>
        <taxon>Pseudomonadati</taxon>
        <taxon>Pseudomonadota</taxon>
        <taxon>Betaproteobacteria</taxon>
        <taxon>Burkholderiales</taxon>
        <taxon>Burkholderiaceae</taxon>
        <taxon>Quisquiliibacterium</taxon>
    </lineage>
</organism>
<dbReference type="Gene3D" id="3.40.190.290">
    <property type="match status" value="1"/>
</dbReference>
<dbReference type="SUPFAM" id="SSF53850">
    <property type="entry name" value="Periplasmic binding protein-like II"/>
    <property type="match status" value="1"/>
</dbReference>
<dbReference type="CDD" id="cd08422">
    <property type="entry name" value="PBP2_CrgA_like"/>
    <property type="match status" value="1"/>
</dbReference>
<evidence type="ECO:0000256" key="3">
    <source>
        <dbReference type="ARBA" id="ARBA00023125"/>
    </source>
</evidence>
<dbReference type="GO" id="GO:0003700">
    <property type="term" value="F:DNA-binding transcription factor activity"/>
    <property type="evidence" value="ECO:0007669"/>
    <property type="project" value="InterPro"/>
</dbReference>
<dbReference type="GO" id="GO:0043565">
    <property type="term" value="F:sequence-specific DNA binding"/>
    <property type="evidence" value="ECO:0007669"/>
    <property type="project" value="TreeGrafter"/>
</dbReference>
<feature type="domain" description="HTH lysR-type" evidence="5">
    <location>
        <begin position="1"/>
        <end position="59"/>
    </location>
</feature>
<protein>
    <submittedName>
        <fullName evidence="6">DNA-binding transcriptional LysR family regulator</fullName>
    </submittedName>
</protein>
<comment type="caution">
    <text evidence="6">The sequence shown here is derived from an EMBL/GenBank/DDBJ whole genome shotgun (WGS) entry which is preliminary data.</text>
</comment>